<reference evidence="13" key="1">
    <citation type="submission" date="2020-05" db="EMBL/GenBank/DDBJ databases">
        <title>Frigoriglobus tundricola gen. nov., sp. nov., a psychrotolerant cellulolytic planctomycete of the family Gemmataceae with two divergent copies of 16S rRNA gene.</title>
        <authorList>
            <person name="Kulichevskaya I.S."/>
            <person name="Ivanova A.A."/>
            <person name="Naumoff D.G."/>
            <person name="Beletsky A.V."/>
            <person name="Rijpstra W.I.C."/>
            <person name="Sinninghe Damste J.S."/>
            <person name="Mardanov A.V."/>
            <person name="Ravin N.V."/>
            <person name="Dedysh S.N."/>
        </authorList>
    </citation>
    <scope>NUCLEOTIDE SEQUENCE [LARGE SCALE GENOMIC DNA]</scope>
    <source>
        <strain evidence="13">PL17</strain>
    </source>
</reference>
<dbReference type="SUPFAM" id="SSF160240">
    <property type="entry name" value="Cation efflux protein cytoplasmic domain-like"/>
    <property type="match status" value="1"/>
</dbReference>
<dbReference type="Pfam" id="PF16916">
    <property type="entry name" value="ZT_dimer"/>
    <property type="match status" value="1"/>
</dbReference>
<evidence type="ECO:0000256" key="6">
    <source>
        <dbReference type="ARBA" id="ARBA00022989"/>
    </source>
</evidence>
<dbReference type="GO" id="GO:0005886">
    <property type="term" value="C:plasma membrane"/>
    <property type="evidence" value="ECO:0007669"/>
    <property type="project" value="UniProtKB-SubCell"/>
</dbReference>
<dbReference type="Pfam" id="PF01545">
    <property type="entry name" value="Cation_efflux"/>
    <property type="match status" value="1"/>
</dbReference>
<dbReference type="PANTHER" id="PTHR43840">
    <property type="entry name" value="MITOCHONDRIAL METAL TRANSPORTER 1-RELATED"/>
    <property type="match status" value="1"/>
</dbReference>
<evidence type="ECO:0000256" key="1">
    <source>
        <dbReference type="ARBA" id="ARBA00004651"/>
    </source>
</evidence>
<evidence type="ECO:0000259" key="11">
    <source>
        <dbReference type="Pfam" id="PF16916"/>
    </source>
</evidence>
<keyword evidence="4" id="KW-1003">Cell membrane</keyword>
<dbReference type="NCBIfam" id="TIGR01297">
    <property type="entry name" value="CDF"/>
    <property type="match status" value="1"/>
</dbReference>
<evidence type="ECO:0000313" key="12">
    <source>
        <dbReference type="EMBL" id="QJW98782.1"/>
    </source>
</evidence>
<comment type="subcellular location">
    <subcellularLocation>
        <location evidence="1">Cell membrane</location>
        <topology evidence="1">Multi-pass membrane protein</topology>
    </subcellularLocation>
</comment>
<protein>
    <submittedName>
        <fullName evidence="12">Cobalt-zinc-cadmium resistance protein</fullName>
    </submittedName>
</protein>
<dbReference type="InterPro" id="IPR027470">
    <property type="entry name" value="Cation_efflux_CTD"/>
</dbReference>
<feature type="region of interest" description="Disordered" evidence="8">
    <location>
        <begin position="289"/>
        <end position="332"/>
    </location>
</feature>
<dbReference type="GO" id="GO:0006882">
    <property type="term" value="P:intracellular zinc ion homeostasis"/>
    <property type="evidence" value="ECO:0007669"/>
    <property type="project" value="TreeGrafter"/>
</dbReference>
<feature type="transmembrane region" description="Helical" evidence="9">
    <location>
        <begin position="152"/>
        <end position="169"/>
    </location>
</feature>
<feature type="transmembrane region" description="Helical" evidence="9">
    <location>
        <begin position="112"/>
        <end position="132"/>
    </location>
</feature>
<dbReference type="PANTHER" id="PTHR43840:SF15">
    <property type="entry name" value="MITOCHONDRIAL METAL TRANSPORTER 1-RELATED"/>
    <property type="match status" value="1"/>
</dbReference>
<organism evidence="12 13">
    <name type="scientific">Frigoriglobus tundricola</name>
    <dbReference type="NCBI Taxonomy" id="2774151"/>
    <lineage>
        <taxon>Bacteria</taxon>
        <taxon>Pseudomonadati</taxon>
        <taxon>Planctomycetota</taxon>
        <taxon>Planctomycetia</taxon>
        <taxon>Gemmatales</taxon>
        <taxon>Gemmataceae</taxon>
        <taxon>Frigoriglobus</taxon>
    </lineage>
</organism>
<evidence type="ECO:0000256" key="8">
    <source>
        <dbReference type="SAM" id="MobiDB-lite"/>
    </source>
</evidence>
<keyword evidence="13" id="KW-1185">Reference proteome</keyword>
<gene>
    <name evidence="12" type="ORF">FTUN_6377</name>
</gene>
<dbReference type="InterPro" id="IPR036837">
    <property type="entry name" value="Cation_efflux_CTD_sf"/>
</dbReference>
<feature type="transmembrane region" description="Helical" evidence="9">
    <location>
        <begin position="82"/>
        <end position="100"/>
    </location>
</feature>
<sequence length="332" mass="35095">MQPIAQLRWPVALSIAAAVATIGMKGAAYGLTGSVGLLTDALESGVNLLAALTAYFALCYAARPADRSHTYGHEKIEFFSSGLEGTLIVVAGLGAAGYGVRRLVAPEPLDALALGGGLALVASLVNLVVARVLLAQGRRHRSIVMEADGKHLMADVWTSAGVLIGLALVQATGKLFFDALLAIAMGLHITREGLELIRRSFDGLMDHALPPDELARIREVIRSNLPEGAGFHLLRTRASGARWFVEFHLLVDGELSVRAGHRLANELEAALTAARPGVAVTIHVEPVDEQDSWEPEYLRRLGEDAAPPPPPPRPDPADGTPPRPGDEPGANG</sequence>
<dbReference type="GO" id="GO:0015093">
    <property type="term" value="F:ferrous iron transmembrane transporter activity"/>
    <property type="evidence" value="ECO:0007669"/>
    <property type="project" value="TreeGrafter"/>
</dbReference>
<evidence type="ECO:0000259" key="10">
    <source>
        <dbReference type="Pfam" id="PF01545"/>
    </source>
</evidence>
<dbReference type="InterPro" id="IPR058533">
    <property type="entry name" value="Cation_efflux_TM"/>
</dbReference>
<evidence type="ECO:0000256" key="3">
    <source>
        <dbReference type="ARBA" id="ARBA00022448"/>
    </source>
</evidence>
<evidence type="ECO:0000256" key="2">
    <source>
        <dbReference type="ARBA" id="ARBA00008114"/>
    </source>
</evidence>
<dbReference type="KEGG" id="ftj:FTUN_6377"/>
<dbReference type="Gene3D" id="3.30.70.1350">
    <property type="entry name" value="Cation efflux protein, cytoplasmic domain"/>
    <property type="match status" value="1"/>
</dbReference>
<keyword evidence="5 9" id="KW-0812">Transmembrane</keyword>
<evidence type="ECO:0000256" key="4">
    <source>
        <dbReference type="ARBA" id="ARBA00022475"/>
    </source>
</evidence>
<dbReference type="InterPro" id="IPR050291">
    <property type="entry name" value="CDF_Transporter"/>
</dbReference>
<dbReference type="SUPFAM" id="SSF161111">
    <property type="entry name" value="Cation efflux protein transmembrane domain-like"/>
    <property type="match status" value="1"/>
</dbReference>
<feature type="transmembrane region" description="Helical" evidence="9">
    <location>
        <begin position="46"/>
        <end position="62"/>
    </location>
</feature>
<keyword evidence="6 9" id="KW-1133">Transmembrane helix</keyword>
<keyword evidence="3" id="KW-0813">Transport</keyword>
<comment type="similarity">
    <text evidence="2">Belongs to the cation diffusion facilitator (CDF) transporter (TC 2.A.4) family.</text>
</comment>
<dbReference type="EMBL" id="CP053452">
    <property type="protein sequence ID" value="QJW98782.1"/>
    <property type="molecule type" value="Genomic_DNA"/>
</dbReference>
<feature type="domain" description="Cation efflux protein transmembrane" evidence="10">
    <location>
        <begin position="12"/>
        <end position="205"/>
    </location>
</feature>
<feature type="domain" description="Cation efflux protein cytoplasmic" evidence="11">
    <location>
        <begin position="209"/>
        <end position="286"/>
    </location>
</feature>
<dbReference type="Gene3D" id="1.20.1510.10">
    <property type="entry name" value="Cation efflux protein transmembrane domain"/>
    <property type="match status" value="1"/>
</dbReference>
<dbReference type="GO" id="GO:0015341">
    <property type="term" value="F:zinc efflux antiporter activity"/>
    <property type="evidence" value="ECO:0007669"/>
    <property type="project" value="TreeGrafter"/>
</dbReference>
<proteinExistence type="inferred from homology"/>
<evidence type="ECO:0000256" key="9">
    <source>
        <dbReference type="SAM" id="Phobius"/>
    </source>
</evidence>
<evidence type="ECO:0000256" key="7">
    <source>
        <dbReference type="ARBA" id="ARBA00023136"/>
    </source>
</evidence>
<dbReference type="GO" id="GO:0015086">
    <property type="term" value="F:cadmium ion transmembrane transporter activity"/>
    <property type="evidence" value="ECO:0007669"/>
    <property type="project" value="TreeGrafter"/>
</dbReference>
<dbReference type="Proteomes" id="UP000503447">
    <property type="component" value="Chromosome"/>
</dbReference>
<dbReference type="InterPro" id="IPR002524">
    <property type="entry name" value="Cation_efflux"/>
</dbReference>
<keyword evidence="7 9" id="KW-0472">Membrane</keyword>
<name>A0A6M5Z0Q1_9BACT</name>
<dbReference type="FunFam" id="3.30.70.1350:FF:000002">
    <property type="entry name" value="Ferrous-iron efflux pump FieF"/>
    <property type="match status" value="1"/>
</dbReference>
<feature type="compositionally biased region" description="Pro residues" evidence="8">
    <location>
        <begin position="306"/>
        <end position="323"/>
    </location>
</feature>
<dbReference type="RefSeq" id="WP_171473879.1">
    <property type="nucleotide sequence ID" value="NZ_CP053452.2"/>
</dbReference>
<dbReference type="InterPro" id="IPR027469">
    <property type="entry name" value="Cation_efflux_TMD_sf"/>
</dbReference>
<evidence type="ECO:0000256" key="5">
    <source>
        <dbReference type="ARBA" id="ARBA00022692"/>
    </source>
</evidence>
<dbReference type="AlphaFoldDB" id="A0A6M5Z0Q1"/>
<evidence type="ECO:0000313" key="13">
    <source>
        <dbReference type="Proteomes" id="UP000503447"/>
    </source>
</evidence>
<accession>A0A6M5Z0Q1</accession>